<dbReference type="PANTHER" id="PTHR12673:SF14">
    <property type="entry name" value="FYVE, RHOGEF AND PH DOMAIN-CONTAINING PROTEIN 3"/>
    <property type="match status" value="1"/>
</dbReference>
<proteinExistence type="predicted"/>
<dbReference type="InterPro" id="IPR011011">
    <property type="entry name" value="Znf_FYVE_PHD"/>
</dbReference>
<dbReference type="PANTHER" id="PTHR12673">
    <property type="entry name" value="FACIOGENITAL DYSPLASIA PROTEIN"/>
    <property type="match status" value="1"/>
</dbReference>
<dbReference type="Gene3D" id="2.30.29.30">
    <property type="entry name" value="Pleckstrin-homology domain (PH domain)/Phosphotyrosine-binding domain (PTB)"/>
    <property type="match status" value="1"/>
</dbReference>
<dbReference type="PROSITE" id="PS50003">
    <property type="entry name" value="PH_DOMAIN"/>
    <property type="match status" value="1"/>
</dbReference>
<feature type="compositionally biased region" description="Basic and acidic residues" evidence="5">
    <location>
        <begin position="110"/>
        <end position="122"/>
    </location>
</feature>
<organism evidence="7 8">
    <name type="scientific">Albula glossodonta</name>
    <name type="common">roundjaw bonefish</name>
    <dbReference type="NCBI Taxonomy" id="121402"/>
    <lineage>
        <taxon>Eukaryota</taxon>
        <taxon>Metazoa</taxon>
        <taxon>Chordata</taxon>
        <taxon>Craniata</taxon>
        <taxon>Vertebrata</taxon>
        <taxon>Euteleostomi</taxon>
        <taxon>Actinopterygii</taxon>
        <taxon>Neopterygii</taxon>
        <taxon>Teleostei</taxon>
        <taxon>Albuliformes</taxon>
        <taxon>Albulidae</taxon>
        <taxon>Albula</taxon>
    </lineage>
</organism>
<keyword evidence="1" id="KW-0344">Guanine-nucleotide releasing factor</keyword>
<dbReference type="GO" id="GO:0008270">
    <property type="term" value="F:zinc ion binding"/>
    <property type="evidence" value="ECO:0007669"/>
    <property type="project" value="UniProtKB-KW"/>
</dbReference>
<dbReference type="Pfam" id="PF00169">
    <property type="entry name" value="PH"/>
    <property type="match status" value="1"/>
</dbReference>
<dbReference type="SUPFAM" id="SSF57903">
    <property type="entry name" value="FYVE/PHD zinc finger"/>
    <property type="match status" value="1"/>
</dbReference>
<dbReference type="InterPro" id="IPR051092">
    <property type="entry name" value="FYVE_RhoGEF_PH"/>
</dbReference>
<comment type="caution">
    <text evidence="7">The sequence shown here is derived from an EMBL/GenBank/DDBJ whole genome shotgun (WGS) entry which is preliminary data.</text>
</comment>
<evidence type="ECO:0000256" key="1">
    <source>
        <dbReference type="ARBA" id="ARBA00022658"/>
    </source>
</evidence>
<dbReference type="Pfam" id="PF01363">
    <property type="entry name" value="FYVE"/>
    <property type="match status" value="1"/>
</dbReference>
<protein>
    <recommendedName>
        <fullName evidence="6">PH domain-containing protein</fullName>
    </recommendedName>
</protein>
<evidence type="ECO:0000313" key="8">
    <source>
        <dbReference type="Proteomes" id="UP000824540"/>
    </source>
</evidence>
<evidence type="ECO:0000256" key="4">
    <source>
        <dbReference type="ARBA" id="ARBA00022833"/>
    </source>
</evidence>
<dbReference type="GO" id="GO:0007010">
    <property type="term" value="P:cytoskeleton organization"/>
    <property type="evidence" value="ECO:0007669"/>
    <property type="project" value="TreeGrafter"/>
</dbReference>
<reference evidence="7" key="1">
    <citation type="thesis" date="2021" institute="BYU ScholarsArchive" country="Provo, UT, USA">
        <title>Applications of and Algorithms for Genome Assembly and Genomic Analyses with an Emphasis on Marine Teleosts.</title>
        <authorList>
            <person name="Pickett B.D."/>
        </authorList>
    </citation>
    <scope>NUCLEOTIDE SEQUENCE</scope>
    <source>
        <strain evidence="7">HI-2016</strain>
    </source>
</reference>
<dbReference type="InterPro" id="IPR001849">
    <property type="entry name" value="PH_domain"/>
</dbReference>
<evidence type="ECO:0000313" key="7">
    <source>
        <dbReference type="EMBL" id="KAG9332421.1"/>
    </source>
</evidence>
<dbReference type="GO" id="GO:0046847">
    <property type="term" value="P:filopodium assembly"/>
    <property type="evidence" value="ECO:0007669"/>
    <property type="project" value="TreeGrafter"/>
</dbReference>
<dbReference type="AlphaFoldDB" id="A0A8T2N1Y1"/>
<evidence type="ECO:0000256" key="2">
    <source>
        <dbReference type="ARBA" id="ARBA00022723"/>
    </source>
</evidence>
<dbReference type="SMART" id="SM00233">
    <property type="entry name" value="PH"/>
    <property type="match status" value="1"/>
</dbReference>
<dbReference type="InterPro" id="IPR000306">
    <property type="entry name" value="Znf_FYVE"/>
</dbReference>
<dbReference type="OrthoDB" id="660555at2759"/>
<name>A0A8T2N1Y1_9TELE</name>
<dbReference type="Gene3D" id="3.30.40.10">
    <property type="entry name" value="Zinc/RING finger domain, C3HC4 (zinc finger)"/>
    <property type="match status" value="1"/>
</dbReference>
<feature type="region of interest" description="Disordered" evidence="5">
    <location>
        <begin position="186"/>
        <end position="205"/>
    </location>
</feature>
<feature type="region of interest" description="Disordered" evidence="5">
    <location>
        <begin position="83"/>
        <end position="122"/>
    </location>
</feature>
<dbReference type="EMBL" id="JAFBMS010000237">
    <property type="protein sequence ID" value="KAG9332421.1"/>
    <property type="molecule type" value="Genomic_DNA"/>
</dbReference>
<keyword evidence="8" id="KW-1185">Reference proteome</keyword>
<gene>
    <name evidence="7" type="ORF">JZ751_014519</name>
</gene>
<keyword evidence="3" id="KW-0863">Zinc-finger</keyword>
<keyword evidence="4" id="KW-0862">Zinc</keyword>
<dbReference type="GO" id="GO:0005737">
    <property type="term" value="C:cytoplasm"/>
    <property type="evidence" value="ECO:0007669"/>
    <property type="project" value="TreeGrafter"/>
</dbReference>
<evidence type="ECO:0000259" key="6">
    <source>
        <dbReference type="PROSITE" id="PS50003"/>
    </source>
</evidence>
<accession>A0A8T2N1Y1</accession>
<evidence type="ECO:0000256" key="3">
    <source>
        <dbReference type="ARBA" id="ARBA00022771"/>
    </source>
</evidence>
<feature type="domain" description="PH" evidence="6">
    <location>
        <begin position="353"/>
        <end position="450"/>
    </location>
</feature>
<dbReference type="InterPro" id="IPR013083">
    <property type="entry name" value="Znf_RING/FYVE/PHD"/>
</dbReference>
<dbReference type="GO" id="GO:0005085">
    <property type="term" value="F:guanyl-nucleotide exchange factor activity"/>
    <property type="evidence" value="ECO:0007669"/>
    <property type="project" value="UniProtKB-KW"/>
</dbReference>
<sequence>MRLAERFVESSEERHALRRRLRIEGGTKTPAGIGDGGLEGTVKGNGCTPLSGPCHCESSAERVILATIERHKQNSETFNKAFNSSFSREEDQPPESPGLWSSASIDSDGGTERKSSSRKKEQTCKGCSESFHSITKRRHHCKSCGAVRAGPGRAGAGPSNLWEMLGDQDFGEQDEPRVPGVLRWAGEPGSRGAGGRGGAEEESVGGGETAWLLPDLEGGGEVGGGRSRGGVCSQQLSPLSGAWHRKVLSVPVSGEHHNSVCHPKLKELRKAPKGALPLLASASASAWPRPACWKDPGIQKTRPETCQCERALEREPVSPQGAPLASPPFSHGVEGQIRKRDISSKQNSLGVENCLFCSPLHIQEKGRSWTKVWVAVTKAEPLVLYLQTSGQEARGARAIPLPGYEVSVPGEKQDMKHVIRLSHCQQTILLSAHDSDLQAKWVEIFNKASKGEAPTETPVCPAEFRKSQ</sequence>
<dbReference type="SUPFAM" id="SSF50729">
    <property type="entry name" value="PH domain-like"/>
    <property type="match status" value="1"/>
</dbReference>
<dbReference type="Proteomes" id="UP000824540">
    <property type="component" value="Unassembled WGS sequence"/>
</dbReference>
<dbReference type="InterPro" id="IPR011993">
    <property type="entry name" value="PH-like_dom_sf"/>
</dbReference>
<evidence type="ECO:0000256" key="5">
    <source>
        <dbReference type="SAM" id="MobiDB-lite"/>
    </source>
</evidence>
<keyword evidence="2" id="KW-0479">Metal-binding</keyword>